<dbReference type="InterPro" id="IPR008927">
    <property type="entry name" value="6-PGluconate_DH-like_C_sf"/>
</dbReference>
<dbReference type="Pfam" id="PF03720">
    <property type="entry name" value="UDPG_MGDP_dh_C"/>
    <property type="match status" value="1"/>
</dbReference>
<dbReference type="FunFam" id="1.20.5.100:FF:000001">
    <property type="entry name" value="UDP-glucose 6-dehydrogenase"/>
    <property type="match status" value="1"/>
</dbReference>
<dbReference type="GO" id="GO:0003979">
    <property type="term" value="F:UDP-glucose 6-dehydrogenase activity"/>
    <property type="evidence" value="ECO:0007669"/>
    <property type="project" value="UniProtKB-EC"/>
</dbReference>
<dbReference type="PIRSF" id="PIRSF000124">
    <property type="entry name" value="UDPglc_GDPman_dh"/>
    <property type="match status" value="1"/>
</dbReference>
<feature type="binding site" evidence="11">
    <location>
        <begin position="255"/>
        <end position="259"/>
    </location>
    <ligand>
        <name>substrate</name>
    </ligand>
</feature>
<reference evidence="14 15" key="2">
    <citation type="journal article" date="2009" name="BMC Microbiol.">
        <title>The genome sequence of Geobacter metallireducens: features of metabolism, physiology and regulation common and dissimilar to Geobacter sulfurreducens.</title>
        <authorList>
            <person name="Aklujkar M."/>
            <person name="Krushkal J."/>
            <person name="DiBartolo G."/>
            <person name="Lapidus A."/>
            <person name="Land M.L."/>
            <person name="Lovley D.R."/>
        </authorList>
    </citation>
    <scope>NUCLEOTIDE SEQUENCE [LARGE SCALE GENOMIC DNA]</scope>
    <source>
        <strain evidence="15">ATCC 53774 / DSM 7210 / GS-15</strain>
    </source>
</reference>
<dbReference type="SUPFAM" id="SSF52413">
    <property type="entry name" value="UDP-glucose/GDP-mannose dehydrogenase C-terminal domain"/>
    <property type="match status" value="1"/>
</dbReference>
<feature type="binding site" evidence="11">
    <location>
        <position position="210"/>
    </location>
    <ligand>
        <name>substrate</name>
    </ligand>
</feature>
<keyword evidence="15" id="KW-1185">Reference proteome</keyword>
<evidence type="ECO:0000256" key="8">
    <source>
        <dbReference type="ARBA" id="ARBA00053241"/>
    </source>
</evidence>
<dbReference type="STRING" id="269799.Gmet_1430"/>
<evidence type="ECO:0000256" key="4">
    <source>
        <dbReference type="ARBA" id="ARBA00015132"/>
    </source>
</evidence>
<dbReference type="EMBL" id="CP000148">
    <property type="protein sequence ID" value="ABB31664.1"/>
    <property type="molecule type" value="Genomic_DNA"/>
</dbReference>
<evidence type="ECO:0000256" key="5">
    <source>
        <dbReference type="ARBA" id="ARBA00023002"/>
    </source>
</evidence>
<evidence type="ECO:0000259" key="13">
    <source>
        <dbReference type="SMART" id="SM00984"/>
    </source>
</evidence>
<gene>
    <name evidence="14" type="primary">ugd</name>
    <name evidence="14" type="ordered locus">Gmet_1430</name>
</gene>
<evidence type="ECO:0000256" key="1">
    <source>
        <dbReference type="ARBA" id="ARBA00004701"/>
    </source>
</evidence>
<evidence type="ECO:0000256" key="3">
    <source>
        <dbReference type="ARBA" id="ARBA00012954"/>
    </source>
</evidence>
<dbReference type="KEGG" id="gme:Gmet_1430"/>
<feature type="binding site" evidence="12">
    <location>
        <position position="35"/>
    </location>
    <ligand>
        <name>NAD(+)</name>
        <dbReference type="ChEBI" id="CHEBI:57540"/>
    </ligand>
</feature>
<dbReference type="SUPFAM" id="SSF51735">
    <property type="entry name" value="NAD(P)-binding Rossmann-fold domains"/>
    <property type="match status" value="1"/>
</dbReference>
<evidence type="ECO:0000313" key="14">
    <source>
        <dbReference type="EMBL" id="ABB31664.1"/>
    </source>
</evidence>
<evidence type="ECO:0000313" key="15">
    <source>
        <dbReference type="Proteomes" id="UP000007073"/>
    </source>
</evidence>
<dbReference type="HOGENOM" id="CLU_023810_1_2_7"/>
<dbReference type="eggNOG" id="COG1004">
    <property type="taxonomic scope" value="Bacteria"/>
</dbReference>
<evidence type="ECO:0000256" key="9">
    <source>
        <dbReference type="PIRNR" id="PIRNR000124"/>
    </source>
</evidence>
<keyword evidence="6 9" id="KW-0520">NAD</keyword>
<feature type="binding site" evidence="12">
    <location>
        <position position="121"/>
    </location>
    <ligand>
        <name>NAD(+)</name>
        <dbReference type="ChEBI" id="CHEBI:57540"/>
    </ligand>
</feature>
<dbReference type="InterPro" id="IPR028357">
    <property type="entry name" value="UDPglc_DH_bac"/>
</dbReference>
<feature type="binding site" evidence="12">
    <location>
        <position position="86"/>
    </location>
    <ligand>
        <name>NAD(+)</name>
        <dbReference type="ChEBI" id="CHEBI:57540"/>
    </ligand>
</feature>
<dbReference type="PIRSF" id="PIRSF500134">
    <property type="entry name" value="UDPglc_DH_bac"/>
    <property type="match status" value="1"/>
</dbReference>
<feature type="binding site" evidence="12">
    <location>
        <position position="339"/>
    </location>
    <ligand>
        <name>NAD(+)</name>
        <dbReference type="ChEBI" id="CHEBI:57540"/>
    </ligand>
</feature>
<accession>Q39VR0</accession>
<comment type="pathway">
    <text evidence="1">Nucleotide-sugar biosynthesis; UDP-alpha-D-glucuronate biosynthesis; UDP-alpha-D-glucuronate from UDP-alpha-D-glucose: step 1/1.</text>
</comment>
<dbReference type="PANTHER" id="PTHR43750">
    <property type="entry name" value="UDP-GLUCOSE 6-DEHYDROGENASE TUAD"/>
    <property type="match status" value="1"/>
</dbReference>
<evidence type="ECO:0000256" key="7">
    <source>
        <dbReference type="ARBA" id="ARBA00047473"/>
    </source>
</evidence>
<feature type="binding site" evidence="11">
    <location>
        <begin position="155"/>
        <end position="158"/>
    </location>
    <ligand>
        <name>substrate</name>
    </ligand>
</feature>
<feature type="active site" description="Nucleophile" evidence="10">
    <location>
        <position position="266"/>
    </location>
</feature>
<dbReference type="SUPFAM" id="SSF48179">
    <property type="entry name" value="6-phosphogluconate dehydrogenase C-terminal domain-like"/>
    <property type="match status" value="1"/>
</dbReference>
<dbReference type="GO" id="GO:0051287">
    <property type="term" value="F:NAD binding"/>
    <property type="evidence" value="ECO:0007669"/>
    <property type="project" value="InterPro"/>
</dbReference>
<dbReference type="InterPro" id="IPR014027">
    <property type="entry name" value="UDP-Glc/GDP-Man_DH_C"/>
</dbReference>
<dbReference type="Gene3D" id="1.20.5.100">
    <property type="entry name" value="Cytochrome c1, transmembrane anchor, C-terminal"/>
    <property type="match status" value="1"/>
</dbReference>
<dbReference type="InterPro" id="IPR036220">
    <property type="entry name" value="UDP-Glc/GDP-Man_DH_C_sf"/>
</dbReference>
<dbReference type="NCBIfam" id="TIGR03026">
    <property type="entry name" value="NDP-sugDHase"/>
    <property type="match status" value="1"/>
</dbReference>
<evidence type="ECO:0000256" key="11">
    <source>
        <dbReference type="PIRSR" id="PIRSR500134-2"/>
    </source>
</evidence>
<feature type="binding site" evidence="12">
    <location>
        <position position="158"/>
    </location>
    <ligand>
        <name>NAD(+)</name>
        <dbReference type="ChEBI" id="CHEBI:57540"/>
    </ligand>
</feature>
<evidence type="ECO:0000256" key="12">
    <source>
        <dbReference type="PIRSR" id="PIRSR500134-3"/>
    </source>
</evidence>
<evidence type="ECO:0000256" key="2">
    <source>
        <dbReference type="ARBA" id="ARBA00006601"/>
    </source>
</evidence>
<dbReference type="UniPathway" id="UPA00038">
    <property type="reaction ID" value="UER00491"/>
</dbReference>
<dbReference type="GO" id="GO:0000271">
    <property type="term" value="P:polysaccharide biosynthetic process"/>
    <property type="evidence" value="ECO:0007669"/>
    <property type="project" value="InterPro"/>
</dbReference>
<feature type="binding site" evidence="12">
    <location>
        <position position="30"/>
    </location>
    <ligand>
        <name>NAD(+)</name>
        <dbReference type="ChEBI" id="CHEBI:57540"/>
    </ligand>
</feature>
<dbReference type="SMART" id="SM00984">
    <property type="entry name" value="UDPG_MGDP_dh_C"/>
    <property type="match status" value="1"/>
</dbReference>
<dbReference type="Pfam" id="PF03721">
    <property type="entry name" value="UDPG_MGDP_dh_N"/>
    <property type="match status" value="1"/>
</dbReference>
<dbReference type="PANTHER" id="PTHR43750:SF3">
    <property type="entry name" value="UDP-GLUCOSE 6-DEHYDROGENASE TUAD"/>
    <property type="match status" value="1"/>
</dbReference>
<protein>
    <recommendedName>
        <fullName evidence="4 9">UDP-glucose 6-dehydrogenase</fullName>
        <ecNumber evidence="3 9">1.1.1.22</ecNumber>
    </recommendedName>
</protein>
<feature type="binding site" evidence="11">
    <location>
        <position position="263"/>
    </location>
    <ligand>
        <name>substrate</name>
    </ligand>
</feature>
<dbReference type="InterPro" id="IPR001732">
    <property type="entry name" value="UDP-Glc/GDP-Man_DH_N"/>
</dbReference>
<comment type="catalytic activity">
    <reaction evidence="7 9">
        <text>UDP-alpha-D-glucose + 2 NAD(+) + H2O = UDP-alpha-D-glucuronate + 2 NADH + 3 H(+)</text>
        <dbReference type="Rhea" id="RHEA:23596"/>
        <dbReference type="ChEBI" id="CHEBI:15377"/>
        <dbReference type="ChEBI" id="CHEBI:15378"/>
        <dbReference type="ChEBI" id="CHEBI:57540"/>
        <dbReference type="ChEBI" id="CHEBI:57945"/>
        <dbReference type="ChEBI" id="CHEBI:58052"/>
        <dbReference type="ChEBI" id="CHEBI:58885"/>
        <dbReference type="EC" id="1.1.1.22"/>
    </reaction>
</comment>
<sequence length="450" mass="49386">MKICVIGSGYVGLVAGTCFAESGNTVICVDVNQEKIEGLKQGILPIYEPGLKELVLRNSAEGRLSFTTDLASAVKESLICFIAVGTPPGEDGSADLQHVLAVAREIGRNMEGFKIIVDKSTVPVGTADKVRRAAQEELDRRGAAYEFDVVSNPEFLKEGAAIDDFMKPDRVVIGADNVRTAEIMKELYSPFMRKTNRLIVMDVHSAEMTKYAANAMLATRISFMNQIANLCERMGADVSAVREGIGSDSRIGYDFLFPGVGYGGSCFPKDVKALIKTAEECEYDFVLLKSVEEVNERQKAILIDKMIAHFSRDNGASPLAGKTIAIWGLSFKPRTDDMREAPSIVIISKLLEMGATVLAHDPEAVKEAKKIFGDRITYTSTNQYEILKGADALAIITEWNEYRNPDFERISASLTAPVIFDGRNLYNPRRMKEIGFTYHSIGRNGSAFTG</sequence>
<dbReference type="AlphaFoldDB" id="Q39VR0"/>
<proteinExistence type="inferred from homology"/>
<dbReference type="GO" id="GO:0006065">
    <property type="term" value="P:UDP-glucuronate biosynthetic process"/>
    <property type="evidence" value="ECO:0007669"/>
    <property type="project" value="UniProtKB-UniPathway"/>
</dbReference>
<comment type="similarity">
    <text evidence="2 9">Belongs to the UDP-glucose/GDP-mannose dehydrogenase family.</text>
</comment>
<dbReference type="Proteomes" id="UP000007073">
    <property type="component" value="Chromosome"/>
</dbReference>
<organism evidence="14 15">
    <name type="scientific">Geobacter metallireducens (strain ATCC 53774 / DSM 7210 / GS-15)</name>
    <dbReference type="NCBI Taxonomy" id="269799"/>
    <lineage>
        <taxon>Bacteria</taxon>
        <taxon>Pseudomonadati</taxon>
        <taxon>Thermodesulfobacteriota</taxon>
        <taxon>Desulfuromonadia</taxon>
        <taxon>Geobacterales</taxon>
        <taxon>Geobacteraceae</taxon>
        <taxon>Geobacter</taxon>
    </lineage>
</organism>
<dbReference type="EC" id="1.1.1.22" evidence="3 9"/>
<keyword evidence="5 9" id="KW-0560">Oxidoreductase</keyword>
<dbReference type="Pfam" id="PF00984">
    <property type="entry name" value="UDPG_MGDP_dh"/>
    <property type="match status" value="1"/>
</dbReference>
<dbReference type="InterPro" id="IPR017476">
    <property type="entry name" value="UDP-Glc/GDP-Man"/>
</dbReference>
<dbReference type="RefSeq" id="WP_004511638.1">
    <property type="nucleotide sequence ID" value="NC_007517.1"/>
</dbReference>
<feature type="domain" description="UDP-glucose/GDP-mannose dehydrogenase C-terminal" evidence="13">
    <location>
        <begin position="325"/>
        <end position="428"/>
    </location>
</feature>
<dbReference type="Gene3D" id="3.40.50.720">
    <property type="entry name" value="NAD(P)-binding Rossmann-like Domain"/>
    <property type="match status" value="2"/>
</dbReference>
<dbReference type="InterPro" id="IPR014026">
    <property type="entry name" value="UDP-Glc/GDP-Man_DH_dimer"/>
</dbReference>
<evidence type="ECO:0000256" key="10">
    <source>
        <dbReference type="PIRSR" id="PIRSR500134-1"/>
    </source>
</evidence>
<comment type="function">
    <text evidence="8">Catalyzes the conversion of UDP-glucose into UDP-glucuronate, one of the precursors of teichuronic acid.</text>
</comment>
<evidence type="ECO:0000256" key="6">
    <source>
        <dbReference type="ARBA" id="ARBA00023027"/>
    </source>
</evidence>
<reference evidence="14 15" key="1">
    <citation type="submission" date="2005-10" db="EMBL/GenBank/DDBJ databases">
        <title>Complete sequence of Geobacter metallireducens GS-15.</title>
        <authorList>
            <consortium name="US DOE Joint Genome Institute"/>
            <person name="Copeland A."/>
            <person name="Lucas S."/>
            <person name="Lapidus A."/>
            <person name="Barry K."/>
            <person name="Detter J.C."/>
            <person name="Glavina T."/>
            <person name="Hammon N."/>
            <person name="Israni S."/>
            <person name="Pitluck S."/>
            <person name="Di Bartolo G."/>
            <person name="Chain P."/>
            <person name="Schmutz J."/>
            <person name="Larimer F."/>
            <person name="Land M."/>
            <person name="Kyrpides N."/>
            <person name="Ivanova N."/>
            <person name="Richardson P."/>
        </authorList>
    </citation>
    <scope>NUCLEOTIDE SEQUENCE [LARGE SCALE GENOMIC DNA]</scope>
    <source>
        <strain evidence="15">ATCC 53774 / DSM 7210 / GS-15</strain>
    </source>
</reference>
<feature type="binding site" evidence="12">
    <location>
        <position position="269"/>
    </location>
    <ligand>
        <name>NAD(+)</name>
        <dbReference type="ChEBI" id="CHEBI:57540"/>
    </ligand>
</feature>
<feature type="binding site" evidence="11">
    <location>
        <position position="332"/>
    </location>
    <ligand>
        <name>substrate</name>
    </ligand>
</feature>
<dbReference type="InterPro" id="IPR036291">
    <property type="entry name" value="NAD(P)-bd_dom_sf"/>
</dbReference>
<name>Q39VR0_GEOMG</name>